<keyword evidence="1" id="KW-0812">Transmembrane</keyword>
<keyword evidence="2" id="KW-1185">Reference proteome</keyword>
<feature type="transmembrane region" description="Helical" evidence="1">
    <location>
        <begin position="118"/>
        <end position="139"/>
    </location>
</feature>
<feature type="transmembrane region" description="Helical" evidence="1">
    <location>
        <begin position="80"/>
        <end position="98"/>
    </location>
</feature>
<evidence type="ECO:0000313" key="2">
    <source>
        <dbReference type="Proteomes" id="UP000008854"/>
    </source>
</evidence>
<evidence type="ECO:0000256" key="1">
    <source>
        <dbReference type="SAM" id="Phobius"/>
    </source>
</evidence>
<sequence length="148" mass="16963">MMLVLLSMVLFGFTFKGSPLTRAVLLVLVSFMVSLWMFKVFSFSYFLLFVLVYVGGIYVMLIYVSMAFPKFSLFSFKLRGWAGFVVLLFLLLGVWSDVSVMDEGLMENSFYLCGVSEVLIYLFLCLVLMISLVFMNFIVGFSTSSYFR</sequence>
<proteinExistence type="predicted"/>
<name>A0A3Q0KVJ4_SCHMA</name>
<keyword evidence="1" id="KW-0472">Membrane</keyword>
<dbReference type="WBParaSite" id="Smp_900020.1">
    <property type="protein sequence ID" value="Smp_900020.1"/>
    <property type="gene ID" value="Smp_900020"/>
</dbReference>
<accession>A0A3Q0KVJ4</accession>
<dbReference type="InParanoid" id="A0A3Q0KVJ4"/>
<reference evidence="3" key="2">
    <citation type="submission" date="2018-12" db="UniProtKB">
        <authorList>
            <consortium name="WormBaseParasite"/>
        </authorList>
    </citation>
    <scope>IDENTIFICATION</scope>
    <source>
        <strain evidence="3">Puerto Rican</strain>
    </source>
</reference>
<keyword evidence="1" id="KW-1133">Transmembrane helix</keyword>
<organism evidence="2 3">
    <name type="scientific">Schistosoma mansoni</name>
    <name type="common">Blood fluke</name>
    <dbReference type="NCBI Taxonomy" id="6183"/>
    <lineage>
        <taxon>Eukaryota</taxon>
        <taxon>Metazoa</taxon>
        <taxon>Spiralia</taxon>
        <taxon>Lophotrochozoa</taxon>
        <taxon>Platyhelminthes</taxon>
        <taxon>Trematoda</taxon>
        <taxon>Digenea</taxon>
        <taxon>Strigeidida</taxon>
        <taxon>Schistosomatoidea</taxon>
        <taxon>Schistosomatidae</taxon>
        <taxon>Schistosoma</taxon>
    </lineage>
</organism>
<evidence type="ECO:0000313" key="3">
    <source>
        <dbReference type="WBParaSite" id="Smp_900020.1"/>
    </source>
</evidence>
<dbReference type="AlphaFoldDB" id="A0A3Q0KVJ4"/>
<protein>
    <submittedName>
        <fullName evidence="3">NADH dehydrogenase subunit 6 (mitochondrion)</fullName>
    </submittedName>
</protein>
<dbReference type="Proteomes" id="UP000008854">
    <property type="component" value="Unassembled WGS sequence"/>
</dbReference>
<feature type="transmembrane region" description="Helical" evidence="1">
    <location>
        <begin position="47"/>
        <end position="68"/>
    </location>
</feature>
<reference evidence="2" key="1">
    <citation type="journal article" date="2012" name="PLoS Negl. Trop. Dis.">
        <title>A systematically improved high quality genome and transcriptome of the human blood fluke Schistosoma mansoni.</title>
        <authorList>
            <person name="Protasio A.V."/>
            <person name="Tsai I.J."/>
            <person name="Babbage A."/>
            <person name="Nichol S."/>
            <person name="Hunt M."/>
            <person name="Aslett M.A."/>
            <person name="De Silva N."/>
            <person name="Velarde G.S."/>
            <person name="Anderson T.J."/>
            <person name="Clark R.C."/>
            <person name="Davidson C."/>
            <person name="Dillon G.P."/>
            <person name="Holroyd N.E."/>
            <person name="LoVerde P.T."/>
            <person name="Lloyd C."/>
            <person name="McQuillan J."/>
            <person name="Oliveira G."/>
            <person name="Otto T.D."/>
            <person name="Parker-Manuel S.J."/>
            <person name="Quail M.A."/>
            <person name="Wilson R.A."/>
            <person name="Zerlotini A."/>
            <person name="Dunne D.W."/>
            <person name="Berriman M."/>
        </authorList>
    </citation>
    <scope>NUCLEOTIDE SEQUENCE [LARGE SCALE GENOMIC DNA]</scope>
    <source>
        <strain evidence="2">Puerto Rican</strain>
    </source>
</reference>